<gene>
    <name evidence="2" type="ORF">RFI_14785</name>
</gene>
<accession>X6N9L0</accession>
<keyword evidence="3" id="KW-1185">Reference proteome</keyword>
<feature type="region of interest" description="Disordered" evidence="1">
    <location>
        <begin position="1"/>
        <end position="112"/>
    </location>
</feature>
<feature type="compositionally biased region" description="Basic and acidic residues" evidence="1">
    <location>
        <begin position="14"/>
        <end position="43"/>
    </location>
</feature>
<organism evidence="2 3">
    <name type="scientific">Reticulomyxa filosa</name>
    <dbReference type="NCBI Taxonomy" id="46433"/>
    <lineage>
        <taxon>Eukaryota</taxon>
        <taxon>Sar</taxon>
        <taxon>Rhizaria</taxon>
        <taxon>Retaria</taxon>
        <taxon>Foraminifera</taxon>
        <taxon>Monothalamids</taxon>
        <taxon>Reticulomyxidae</taxon>
        <taxon>Reticulomyxa</taxon>
    </lineage>
</organism>
<feature type="compositionally biased region" description="Polar residues" evidence="1">
    <location>
        <begin position="49"/>
        <end position="63"/>
    </location>
</feature>
<dbReference type="AlphaFoldDB" id="X6N9L0"/>
<evidence type="ECO:0000313" key="3">
    <source>
        <dbReference type="Proteomes" id="UP000023152"/>
    </source>
</evidence>
<feature type="compositionally biased region" description="Basic and acidic residues" evidence="1">
    <location>
        <begin position="90"/>
        <end position="100"/>
    </location>
</feature>
<protein>
    <submittedName>
        <fullName evidence="2">Uncharacterized protein</fullName>
    </submittedName>
</protein>
<dbReference type="Proteomes" id="UP000023152">
    <property type="component" value="Unassembled WGS sequence"/>
</dbReference>
<comment type="caution">
    <text evidence="2">The sequence shown here is derived from an EMBL/GenBank/DDBJ whole genome shotgun (WGS) entry which is preliminary data.</text>
</comment>
<reference evidence="2 3" key="1">
    <citation type="journal article" date="2013" name="Curr. Biol.">
        <title>The Genome of the Foraminiferan Reticulomyxa filosa.</title>
        <authorList>
            <person name="Glockner G."/>
            <person name="Hulsmann N."/>
            <person name="Schleicher M."/>
            <person name="Noegel A.A."/>
            <person name="Eichinger L."/>
            <person name="Gallinger C."/>
            <person name="Pawlowski J."/>
            <person name="Sierra R."/>
            <person name="Euteneuer U."/>
            <person name="Pillet L."/>
            <person name="Moustafa A."/>
            <person name="Platzer M."/>
            <person name="Groth M."/>
            <person name="Szafranski K."/>
            <person name="Schliwa M."/>
        </authorList>
    </citation>
    <scope>NUCLEOTIDE SEQUENCE [LARGE SCALE GENOMIC DNA]</scope>
</reference>
<sequence>MKEMVNENILPEQSEEKLRLLEEVEKASTEGPTKEKEKAEESHVPNFPNGETQPVMTATTTLNPPDVAMTHDTVQTNEKKKEEEEEMDKEENRNKEKDGNDSQSVSMRPTQAGMWAKFETNLDKSHCTPAYLDYLQKVKHREQSRQAVIQEKAVHDKHEIKK</sequence>
<dbReference type="EMBL" id="ASPP01010755">
    <property type="protein sequence ID" value="ETO22414.1"/>
    <property type="molecule type" value="Genomic_DNA"/>
</dbReference>
<evidence type="ECO:0000256" key="1">
    <source>
        <dbReference type="SAM" id="MobiDB-lite"/>
    </source>
</evidence>
<feature type="region of interest" description="Disordered" evidence="1">
    <location>
        <begin position="140"/>
        <end position="162"/>
    </location>
</feature>
<proteinExistence type="predicted"/>
<evidence type="ECO:0000313" key="2">
    <source>
        <dbReference type="EMBL" id="ETO22414.1"/>
    </source>
</evidence>
<feature type="compositionally biased region" description="Basic and acidic residues" evidence="1">
    <location>
        <begin position="152"/>
        <end position="162"/>
    </location>
</feature>
<name>X6N9L0_RETFI</name>